<dbReference type="EMBL" id="GEDC01028245">
    <property type="protein sequence ID" value="JAS09053.1"/>
    <property type="molecule type" value="Transcribed_RNA"/>
</dbReference>
<sequence length="191" mass="21621">HDLAVFCRLIPRELTLLSHCGKCFPKLHTTMADTLSKKEIEKIKDVFMLFEEKGVGGFDAFFLGTLLRSLGLNPSCAFIETLGGTTEPGKKTVNLDEFIAYYAEAKNNKDQGVYEDFIECLKLYDKLENGYMPAAELTHYLLNLGERLTDAECDEVCRDCMDEEDDDGNIPYIPFLARMCEKPVPKNVKPM</sequence>
<feature type="non-terminal residue" evidence="3">
    <location>
        <position position="1"/>
    </location>
</feature>
<dbReference type="FunFam" id="1.10.238.10:FF:000003">
    <property type="entry name" value="Calmodulin A"/>
    <property type="match status" value="1"/>
</dbReference>
<dbReference type="InterPro" id="IPR050230">
    <property type="entry name" value="CALM/Myosin/TropC-like"/>
</dbReference>
<proteinExistence type="predicted"/>
<organism evidence="3">
    <name type="scientific">Clastoptera arizonana</name>
    <name type="common">Arizona spittle bug</name>
    <dbReference type="NCBI Taxonomy" id="38151"/>
    <lineage>
        <taxon>Eukaryota</taxon>
        <taxon>Metazoa</taxon>
        <taxon>Ecdysozoa</taxon>
        <taxon>Arthropoda</taxon>
        <taxon>Hexapoda</taxon>
        <taxon>Insecta</taxon>
        <taxon>Pterygota</taxon>
        <taxon>Neoptera</taxon>
        <taxon>Paraneoptera</taxon>
        <taxon>Hemiptera</taxon>
        <taxon>Auchenorrhyncha</taxon>
        <taxon>Cercopoidea</taxon>
        <taxon>Clastopteridae</taxon>
        <taxon>Clastoptera</taxon>
    </lineage>
</organism>
<dbReference type="PANTHER" id="PTHR23048:SF33">
    <property type="entry name" value="MYOSIN LIGHT CHAIN ALKALI"/>
    <property type="match status" value="1"/>
</dbReference>
<keyword evidence="1" id="KW-0677">Repeat</keyword>
<keyword evidence="2" id="KW-0514">Muscle protein</keyword>
<accession>A0A1B6C6C5</accession>
<evidence type="ECO:0000313" key="3">
    <source>
        <dbReference type="EMBL" id="JAS09053.1"/>
    </source>
</evidence>
<dbReference type="PANTHER" id="PTHR23048">
    <property type="entry name" value="MYOSIN LIGHT CHAIN 1, 3"/>
    <property type="match status" value="1"/>
</dbReference>
<dbReference type="AlphaFoldDB" id="A0A1B6C6C5"/>
<protein>
    <submittedName>
        <fullName evidence="3">Uncharacterized protein</fullName>
    </submittedName>
</protein>
<evidence type="ECO:0000256" key="2">
    <source>
        <dbReference type="ARBA" id="ARBA00023179"/>
    </source>
</evidence>
<dbReference type="InterPro" id="IPR011992">
    <property type="entry name" value="EF-hand-dom_pair"/>
</dbReference>
<evidence type="ECO:0000256" key="1">
    <source>
        <dbReference type="ARBA" id="ARBA00022737"/>
    </source>
</evidence>
<dbReference type="SUPFAM" id="SSF47473">
    <property type="entry name" value="EF-hand"/>
    <property type="match status" value="1"/>
</dbReference>
<dbReference type="Gene3D" id="1.10.238.10">
    <property type="entry name" value="EF-hand"/>
    <property type="match status" value="2"/>
</dbReference>
<dbReference type="GO" id="GO:0005859">
    <property type="term" value="C:muscle myosin complex"/>
    <property type="evidence" value="ECO:0007669"/>
    <property type="project" value="TreeGrafter"/>
</dbReference>
<name>A0A1B6C6C5_9HEMI</name>
<reference evidence="3" key="1">
    <citation type="submission" date="2015-12" db="EMBL/GenBank/DDBJ databases">
        <title>De novo transcriptome assembly of four potential Pierce s Disease insect vectors from Arizona vineyards.</title>
        <authorList>
            <person name="Tassone E.E."/>
        </authorList>
    </citation>
    <scope>NUCLEOTIDE SEQUENCE</scope>
</reference>
<gene>
    <name evidence="3" type="ORF">g.24083</name>
</gene>